<dbReference type="OrthoDB" id="9808398at2"/>
<sequence length="279" mass="31588">MKAELRGVTYHYERRGTGEPLLFLHGFTGSMKTWHFLEARFVRDYQLIFVDIIGHGHSESPKDFRRYAINEVAKDLTALLDLLNIDKVHLIGYSMGGRLALTFACLFPERIASLILESSSPGLKTEAERMARRLRDQKLAESICEDGIPAFVNRWENLELFDSQKCLPESSRSALREQRLANLSNGLSNSLIGMGTGAQPSWWKHLATLQVPVLLITGALDAKFCKIASELCDRLPDADWQAVPDAGHAVHLEQPSDYQERIHTFIQCQALRLREENIK</sequence>
<keyword evidence="1 3" id="KW-0474">Menaquinone biosynthesis</keyword>
<dbReference type="InterPro" id="IPR029058">
    <property type="entry name" value="AB_hydrolase_fold"/>
</dbReference>
<dbReference type="UniPathway" id="UPA01057">
    <property type="reaction ID" value="UER00900"/>
</dbReference>
<gene>
    <name evidence="3" type="primary">menH</name>
    <name evidence="5" type="ORF">SAMN02982927_00244</name>
</gene>
<dbReference type="PRINTS" id="PR00111">
    <property type="entry name" value="ABHYDROLASE"/>
</dbReference>
<dbReference type="HAMAP" id="MF_01660">
    <property type="entry name" value="MenH"/>
    <property type="match status" value="1"/>
</dbReference>
<dbReference type="Gene3D" id="3.40.50.1820">
    <property type="entry name" value="alpha/beta hydrolase"/>
    <property type="match status" value="1"/>
</dbReference>
<dbReference type="PANTHER" id="PTHR42916">
    <property type="entry name" value="2-SUCCINYL-5-ENOLPYRUVYL-6-HYDROXY-3-CYCLOHEXENE-1-CARBOXYLATE SYNTHASE"/>
    <property type="match status" value="1"/>
</dbReference>
<evidence type="ECO:0000256" key="1">
    <source>
        <dbReference type="ARBA" id="ARBA00022428"/>
    </source>
</evidence>
<protein>
    <recommendedName>
        <fullName evidence="3">Putative 2-succinyl-6-hydroxy-2,4-cyclohexadiene-1-carboxylate synthase</fullName>
        <shortName evidence="3">SHCHC synthase</shortName>
        <ecNumber evidence="3">4.2.99.20</ecNumber>
    </recommendedName>
</protein>
<dbReference type="Pfam" id="PF00561">
    <property type="entry name" value="Abhydrolase_1"/>
    <property type="match status" value="1"/>
</dbReference>
<keyword evidence="2 3" id="KW-0456">Lyase</keyword>
<dbReference type="EC" id="4.2.99.20" evidence="3"/>
<dbReference type="NCBIfam" id="TIGR03695">
    <property type="entry name" value="menH_SHCHC"/>
    <property type="match status" value="1"/>
</dbReference>
<dbReference type="GO" id="GO:0070205">
    <property type="term" value="F:2-succinyl-6-hydroxy-2,4-cyclohexadiene-1-carboxylate synthase activity"/>
    <property type="evidence" value="ECO:0007669"/>
    <property type="project" value="UniProtKB-UniRule"/>
</dbReference>
<dbReference type="UniPathway" id="UPA00079"/>
<organism evidence="5 6">
    <name type="scientific">Sporolactobacillus nakayamae</name>
    <dbReference type="NCBI Taxonomy" id="269670"/>
    <lineage>
        <taxon>Bacteria</taxon>
        <taxon>Bacillati</taxon>
        <taxon>Bacillota</taxon>
        <taxon>Bacilli</taxon>
        <taxon>Bacillales</taxon>
        <taxon>Sporolactobacillaceae</taxon>
        <taxon>Sporolactobacillus</taxon>
    </lineage>
</organism>
<dbReference type="RefSeq" id="WP_093669249.1">
    <property type="nucleotide sequence ID" value="NZ_FOOY01000003.1"/>
</dbReference>
<feature type="domain" description="AB hydrolase-1" evidence="4">
    <location>
        <begin position="20"/>
        <end position="255"/>
    </location>
</feature>
<dbReference type="GO" id="GO:0009234">
    <property type="term" value="P:menaquinone biosynthetic process"/>
    <property type="evidence" value="ECO:0007669"/>
    <property type="project" value="UniProtKB-UniRule"/>
</dbReference>
<comment type="catalytic activity">
    <reaction evidence="3">
        <text>5-enolpyruvoyl-6-hydroxy-2-succinyl-cyclohex-3-ene-1-carboxylate = (1R,6R)-6-hydroxy-2-succinyl-cyclohexa-2,4-diene-1-carboxylate + pyruvate</text>
        <dbReference type="Rhea" id="RHEA:25597"/>
        <dbReference type="ChEBI" id="CHEBI:15361"/>
        <dbReference type="ChEBI" id="CHEBI:58689"/>
        <dbReference type="ChEBI" id="CHEBI:58818"/>
        <dbReference type="EC" id="4.2.99.20"/>
    </reaction>
</comment>
<evidence type="ECO:0000256" key="2">
    <source>
        <dbReference type="ARBA" id="ARBA00023239"/>
    </source>
</evidence>
<comment type="subunit">
    <text evidence="3">Monomer.</text>
</comment>
<evidence type="ECO:0000259" key="4">
    <source>
        <dbReference type="Pfam" id="PF00561"/>
    </source>
</evidence>
<dbReference type="SUPFAM" id="SSF53474">
    <property type="entry name" value="alpha/beta-Hydrolases"/>
    <property type="match status" value="1"/>
</dbReference>
<dbReference type="InterPro" id="IPR000073">
    <property type="entry name" value="AB_hydrolase_1"/>
</dbReference>
<keyword evidence="6" id="KW-1185">Reference proteome</keyword>
<dbReference type="InterPro" id="IPR022485">
    <property type="entry name" value="SHCHC_synthase_MenH"/>
</dbReference>
<evidence type="ECO:0000313" key="6">
    <source>
        <dbReference type="Proteomes" id="UP000198752"/>
    </source>
</evidence>
<comment type="pathway">
    <text evidence="3">Quinol/quinone metabolism; 1,4-dihydroxy-2-naphthoate biosynthesis; 1,4-dihydroxy-2-naphthoate from chorismate: step 3/7.</text>
</comment>
<dbReference type="PANTHER" id="PTHR42916:SF1">
    <property type="entry name" value="PROTEIN PHYLLO, CHLOROPLASTIC"/>
    <property type="match status" value="1"/>
</dbReference>
<comment type="pathway">
    <text evidence="3">Quinol/quinone metabolism; menaquinone biosynthesis.</text>
</comment>
<evidence type="ECO:0000256" key="3">
    <source>
        <dbReference type="HAMAP-Rule" id="MF_01660"/>
    </source>
</evidence>
<reference evidence="6" key="1">
    <citation type="submission" date="2016-10" db="EMBL/GenBank/DDBJ databases">
        <authorList>
            <person name="Varghese N."/>
            <person name="Submissions S."/>
        </authorList>
    </citation>
    <scope>NUCLEOTIDE SEQUENCE [LARGE SCALE GENOMIC DNA]</scope>
    <source>
        <strain evidence="6">ATCC 700379</strain>
    </source>
</reference>
<dbReference type="AlphaFoldDB" id="A0A1I2N1X8"/>
<accession>A0A1I2N1X8</accession>
<evidence type="ECO:0000313" key="5">
    <source>
        <dbReference type="EMBL" id="SFF97885.1"/>
    </source>
</evidence>
<comment type="similarity">
    <text evidence="3">Belongs to the AB hydrolase superfamily. MenH family.</text>
</comment>
<dbReference type="EMBL" id="FOOY01000003">
    <property type="protein sequence ID" value="SFF97885.1"/>
    <property type="molecule type" value="Genomic_DNA"/>
</dbReference>
<name>A0A1I2N1X8_9BACL</name>
<dbReference type="Proteomes" id="UP000198752">
    <property type="component" value="Unassembled WGS sequence"/>
</dbReference>
<proteinExistence type="inferred from homology"/>
<dbReference type="STRING" id="269670.SAMN02982927_00244"/>
<comment type="function">
    <text evidence="3">Catalyzes a proton abstraction reaction that results in 2,5-elimination of pyruvate from 2-succinyl-5-enolpyruvyl-6-hydroxy-3-cyclohexene-1-carboxylate (SEPHCHC) and the formation of 2-succinyl-6-hydroxy-2,4-cyclohexadiene-1-carboxylate (SHCHC).</text>
</comment>